<reference evidence="2 3" key="1">
    <citation type="submission" date="2019-06" db="EMBL/GenBank/DDBJ databases">
        <title>Sequencing the genomes of 1000 actinobacteria strains.</title>
        <authorList>
            <person name="Klenk H.-P."/>
        </authorList>
    </citation>
    <scope>NUCLEOTIDE SEQUENCE [LARGE SCALE GENOMIC DNA]</scope>
    <source>
        <strain evidence="2 3">DSM 45928</strain>
    </source>
</reference>
<evidence type="ECO:0000256" key="1">
    <source>
        <dbReference type="SAM" id="MobiDB-lite"/>
    </source>
</evidence>
<comment type="caution">
    <text evidence="2">The sequence shown here is derived from an EMBL/GenBank/DDBJ whole genome shotgun (WGS) entry which is preliminary data.</text>
</comment>
<dbReference type="EMBL" id="VFOW01000001">
    <property type="protein sequence ID" value="TQL75956.1"/>
    <property type="molecule type" value="Genomic_DNA"/>
</dbReference>
<sequence>MRGMTPDTTPTIQCRQCSGDGRQLVEIPVGTRHGRPVYRLTPQDCTHCDGLGYLTYRRRPASRPMPMREVPRSSLDGPVHGNVGR</sequence>
<name>A0A543ATV1_9ACTN</name>
<evidence type="ECO:0000313" key="2">
    <source>
        <dbReference type="EMBL" id="TQL75956.1"/>
    </source>
</evidence>
<organism evidence="2 3">
    <name type="scientific">Stackebrandtia endophytica</name>
    <dbReference type="NCBI Taxonomy" id="1496996"/>
    <lineage>
        <taxon>Bacteria</taxon>
        <taxon>Bacillati</taxon>
        <taxon>Actinomycetota</taxon>
        <taxon>Actinomycetes</taxon>
        <taxon>Glycomycetales</taxon>
        <taxon>Glycomycetaceae</taxon>
        <taxon>Stackebrandtia</taxon>
    </lineage>
</organism>
<proteinExistence type="predicted"/>
<dbReference type="InParanoid" id="A0A543ATV1"/>
<dbReference type="Proteomes" id="UP000317043">
    <property type="component" value="Unassembled WGS sequence"/>
</dbReference>
<accession>A0A543ATV1</accession>
<dbReference type="InterPro" id="IPR036410">
    <property type="entry name" value="HSP_DnaJ_Cys-rich_dom_sf"/>
</dbReference>
<gene>
    <name evidence="2" type="ORF">FB566_1474</name>
</gene>
<keyword evidence="3" id="KW-1185">Reference proteome</keyword>
<feature type="region of interest" description="Disordered" evidence="1">
    <location>
        <begin position="59"/>
        <end position="85"/>
    </location>
</feature>
<evidence type="ECO:0000313" key="3">
    <source>
        <dbReference type="Proteomes" id="UP000317043"/>
    </source>
</evidence>
<dbReference type="SUPFAM" id="SSF57938">
    <property type="entry name" value="DnaJ/Hsp40 cysteine-rich domain"/>
    <property type="match status" value="1"/>
</dbReference>
<dbReference type="AlphaFoldDB" id="A0A543ATV1"/>
<protein>
    <submittedName>
        <fullName evidence="2">Uncharacterized protein</fullName>
    </submittedName>
</protein>